<dbReference type="SMART" id="SM00248">
    <property type="entry name" value="ANK"/>
    <property type="match status" value="3"/>
</dbReference>
<dbReference type="KEGG" id="aqu:109586030"/>
<dbReference type="Gene3D" id="3.10.260.40">
    <property type="entry name" value="BCL-6 corepressor, PCGF1 binding domain"/>
    <property type="match status" value="1"/>
</dbReference>
<dbReference type="RefSeq" id="XP_019857759.1">
    <property type="nucleotide sequence ID" value="XM_020002200.1"/>
</dbReference>
<dbReference type="GO" id="GO:0000122">
    <property type="term" value="P:negative regulation of transcription by RNA polymerase II"/>
    <property type="evidence" value="ECO:0007669"/>
    <property type="project" value="TreeGrafter"/>
</dbReference>
<dbReference type="GeneID" id="109586030"/>
<sequence>MEAYTNSRWRDSNSSRLSTGFQSYNSHNHHHPLSDHGYNPERRRLSSHEKQRTPLLSGPFSSHSPIHENGYHWTGRGGRSKERLPEEDYAYHQQPPSLQFYGRGRRGAFDIRRHYHGSSGYSSSVPPHFSGTPSRPNNFSWEPRSAHGYSNHGASSPMLDDVKSPLNYSPVYSDTPSSSPDTRFDSPIRGSGGESPLRDPRRRAHIRPPVQQPPSSYSRSFDESPPISGHRSPLPVKVATIAQGQSSAARVREFKSHWPHIQLKTPIDNGTEDDSNSCSRTRVYLFPPKKRPCLSSELVKRDYNDTARVMKSVQIQRILFEHSYTRALPGQLVKADSTNHDRIPEPPPENAISRSLLTVSGRVPSVPAPSQVQSAPAGPVPKAQGREPATNEKLSSVELDFDSACETDSPSSSSVTSGSDYHGLLDLETDSEGQDSPALILSIPLSISRTTRPDEVDNVQQQLRKPVSPQEASETDDKEREAATTLSLDSPTSSGGDGFHLTIESDEEEGETLRDGSSTLSNNQLDNRLVRSLSYSKDDDNLSLTSSESSSLTGKSPKKLKSPFRDFVPQILGTRSRAETALLHKRLAIDKKINLKSVSVDSNPDGNQLSSRSSSAISQDDKSPTPSGHRIDFDKEFSPDFIKRIKTTYSARRIGSGDSNLHRVCRSGRLKIVRYFIYVEHVNVNTQDNAGWTPLHEACNNGYPEVVKVLLENGADPNLTSYDGSRPIHDAIEAGDLTIVRLLVEHGADLMAEQGGKTPTDLAKSLGLTEISAYLDDMLSNQGKKKRRDDAASKVFKPPPPLKKNTSAQSVSNEVLHPPITLPFDGYNESIFGQELDTPVIYLTATVEESEVPFLPLYNITISPGSNPRKHNFHILSDVLQSLTINREDFLSKLEGVKLFQLSVKDFLHQIKSNPLTKHSPIIEKLQGCSQTDTIDLVPLTDSLRSLLMIKISNIDD</sequence>
<evidence type="ECO:0000256" key="2">
    <source>
        <dbReference type="PROSITE-ProRule" id="PRU00023"/>
    </source>
</evidence>
<accession>A0AAN0JLX0</accession>
<feature type="region of interest" description="Disordered" evidence="3">
    <location>
        <begin position="538"/>
        <end position="560"/>
    </location>
</feature>
<feature type="compositionally biased region" description="Polar residues" evidence="3">
    <location>
        <begin position="131"/>
        <end position="140"/>
    </location>
</feature>
<feature type="region of interest" description="Disordered" evidence="3">
    <location>
        <begin position="1"/>
        <end position="82"/>
    </location>
</feature>
<reference evidence="5" key="2">
    <citation type="submission" date="2024-06" db="UniProtKB">
        <authorList>
            <consortium name="EnsemblMetazoa"/>
        </authorList>
    </citation>
    <scope>IDENTIFICATION</scope>
</reference>
<dbReference type="EnsemblMetazoa" id="XM_020002200.1">
    <property type="protein sequence ID" value="XP_019857759.1"/>
    <property type="gene ID" value="LOC109586030"/>
</dbReference>
<evidence type="ECO:0000313" key="6">
    <source>
        <dbReference type="Proteomes" id="UP000007879"/>
    </source>
</evidence>
<feature type="compositionally biased region" description="Polar residues" evidence="3">
    <location>
        <begin position="14"/>
        <end position="26"/>
    </location>
</feature>
<feature type="region of interest" description="Disordered" evidence="3">
    <location>
        <begin position="781"/>
        <end position="811"/>
    </location>
</feature>
<keyword evidence="6" id="KW-1185">Reference proteome</keyword>
<feature type="region of interest" description="Disordered" evidence="3">
    <location>
        <begin position="118"/>
        <end position="233"/>
    </location>
</feature>
<dbReference type="Pfam" id="PF12796">
    <property type="entry name" value="Ank_2"/>
    <property type="match status" value="1"/>
</dbReference>
<feature type="compositionally biased region" description="Polar residues" evidence="3">
    <location>
        <begin position="166"/>
        <end position="181"/>
    </location>
</feature>
<dbReference type="PROSITE" id="PS50088">
    <property type="entry name" value="ANK_REPEAT"/>
    <property type="match status" value="2"/>
</dbReference>
<feature type="region of interest" description="Disordered" evidence="3">
    <location>
        <begin position="362"/>
        <end position="436"/>
    </location>
</feature>
<feature type="compositionally biased region" description="Low complexity" evidence="3">
    <location>
        <begin position="542"/>
        <end position="553"/>
    </location>
</feature>
<evidence type="ECO:0000313" key="5">
    <source>
        <dbReference type="EnsemblMetazoa" id="XP_019857759.1"/>
    </source>
</evidence>
<proteinExistence type="inferred from homology"/>
<evidence type="ECO:0000256" key="3">
    <source>
        <dbReference type="SAM" id="MobiDB-lite"/>
    </source>
</evidence>
<dbReference type="Gene3D" id="1.25.40.20">
    <property type="entry name" value="Ankyrin repeat-containing domain"/>
    <property type="match status" value="1"/>
</dbReference>
<keyword evidence="2" id="KW-0040">ANK repeat</keyword>
<name>A0AAN0JLX0_AMPQE</name>
<feature type="compositionally biased region" description="Low complexity" evidence="3">
    <location>
        <begin position="409"/>
        <end position="419"/>
    </location>
</feature>
<dbReference type="PRINTS" id="PR01415">
    <property type="entry name" value="ANKYRIN"/>
</dbReference>
<feature type="repeat" description="ANK" evidence="2">
    <location>
        <begin position="723"/>
        <end position="755"/>
    </location>
</feature>
<protein>
    <recommendedName>
        <fullName evidence="4">BCL-6 corepressor PCGF1 binding domain-containing protein</fullName>
    </recommendedName>
</protein>
<dbReference type="InterPro" id="IPR032365">
    <property type="entry name" value="PUFD"/>
</dbReference>
<dbReference type="InterPro" id="IPR047144">
    <property type="entry name" value="BCOR-like"/>
</dbReference>
<reference evidence="6" key="1">
    <citation type="journal article" date="2010" name="Nature">
        <title>The Amphimedon queenslandica genome and the evolution of animal complexity.</title>
        <authorList>
            <person name="Srivastava M."/>
            <person name="Simakov O."/>
            <person name="Chapman J."/>
            <person name="Fahey B."/>
            <person name="Gauthier M.E."/>
            <person name="Mitros T."/>
            <person name="Richards G.S."/>
            <person name="Conaco C."/>
            <person name="Dacre M."/>
            <person name="Hellsten U."/>
            <person name="Larroux C."/>
            <person name="Putnam N.H."/>
            <person name="Stanke M."/>
            <person name="Adamska M."/>
            <person name="Darling A."/>
            <person name="Degnan S.M."/>
            <person name="Oakley T.H."/>
            <person name="Plachetzki D.C."/>
            <person name="Zhai Y."/>
            <person name="Adamski M."/>
            <person name="Calcino A."/>
            <person name="Cummins S.F."/>
            <person name="Goodstein D.M."/>
            <person name="Harris C."/>
            <person name="Jackson D.J."/>
            <person name="Leys S.P."/>
            <person name="Shu S."/>
            <person name="Woodcroft B.J."/>
            <person name="Vervoort M."/>
            <person name="Kosik K.S."/>
            <person name="Manning G."/>
            <person name="Degnan B.M."/>
            <person name="Rokhsar D.S."/>
        </authorList>
    </citation>
    <scope>NUCLEOTIDE SEQUENCE [LARGE SCALE GENOMIC DNA]</scope>
</reference>
<feature type="repeat" description="ANK" evidence="2">
    <location>
        <begin position="690"/>
        <end position="722"/>
    </location>
</feature>
<dbReference type="Proteomes" id="UP000007879">
    <property type="component" value="Unassembled WGS sequence"/>
</dbReference>
<dbReference type="SUPFAM" id="SSF48403">
    <property type="entry name" value="Ankyrin repeat"/>
    <property type="match status" value="1"/>
</dbReference>
<dbReference type="AlphaFoldDB" id="A0AAN0JLX0"/>
<feature type="compositionally biased region" description="Polar residues" evidence="3">
    <location>
        <begin position="515"/>
        <end position="525"/>
    </location>
</feature>
<dbReference type="PROSITE" id="PS50297">
    <property type="entry name" value="ANK_REP_REGION"/>
    <property type="match status" value="2"/>
</dbReference>
<feature type="domain" description="BCL-6 corepressor PCGF1 binding" evidence="4">
    <location>
        <begin position="848"/>
        <end position="950"/>
    </location>
</feature>
<evidence type="ECO:0000256" key="1">
    <source>
        <dbReference type="ARBA" id="ARBA00034703"/>
    </source>
</evidence>
<organism evidence="5 6">
    <name type="scientific">Amphimedon queenslandica</name>
    <name type="common">Sponge</name>
    <dbReference type="NCBI Taxonomy" id="400682"/>
    <lineage>
        <taxon>Eukaryota</taxon>
        <taxon>Metazoa</taxon>
        <taxon>Porifera</taxon>
        <taxon>Demospongiae</taxon>
        <taxon>Heteroscleromorpha</taxon>
        <taxon>Haplosclerida</taxon>
        <taxon>Niphatidae</taxon>
        <taxon>Amphimedon</taxon>
    </lineage>
</organism>
<feature type="compositionally biased region" description="Basic and acidic residues" evidence="3">
    <location>
        <begin position="32"/>
        <end position="52"/>
    </location>
</feature>
<dbReference type="PANTHER" id="PTHR24117:SF9">
    <property type="entry name" value="BCL-6 COREPRESSOR PCGF1 BINDING DOMAIN-CONTAINING PROTEIN"/>
    <property type="match status" value="1"/>
</dbReference>
<dbReference type="GO" id="GO:0005634">
    <property type="term" value="C:nucleus"/>
    <property type="evidence" value="ECO:0007669"/>
    <property type="project" value="TreeGrafter"/>
</dbReference>
<dbReference type="CDD" id="cd14259">
    <property type="entry name" value="PUFD_like"/>
    <property type="match status" value="1"/>
</dbReference>
<dbReference type="InterPro" id="IPR038227">
    <property type="entry name" value="PUFD_som_sf"/>
</dbReference>
<dbReference type="GO" id="GO:0003714">
    <property type="term" value="F:transcription corepressor activity"/>
    <property type="evidence" value="ECO:0007669"/>
    <property type="project" value="TreeGrafter"/>
</dbReference>
<dbReference type="PANTHER" id="PTHR24117">
    <property type="entry name" value="AGAP007537-PB"/>
    <property type="match status" value="1"/>
</dbReference>
<feature type="compositionally biased region" description="Polar residues" evidence="3">
    <location>
        <begin position="484"/>
        <end position="494"/>
    </location>
</feature>
<dbReference type="InterPro" id="IPR036770">
    <property type="entry name" value="Ankyrin_rpt-contain_sf"/>
</dbReference>
<comment type="similarity">
    <text evidence="1">Belongs to the BCOR family.</text>
</comment>
<feature type="region of interest" description="Disordered" evidence="3">
    <location>
        <begin position="599"/>
        <end position="633"/>
    </location>
</feature>
<dbReference type="InterPro" id="IPR002110">
    <property type="entry name" value="Ankyrin_rpt"/>
</dbReference>
<feature type="region of interest" description="Disordered" evidence="3">
    <location>
        <begin position="452"/>
        <end position="501"/>
    </location>
</feature>
<feature type="region of interest" description="Disordered" evidence="3">
    <location>
        <begin position="506"/>
        <end position="525"/>
    </location>
</feature>
<feature type="compositionally biased region" description="Basic and acidic residues" evidence="3">
    <location>
        <begin position="619"/>
        <end position="633"/>
    </location>
</feature>
<dbReference type="Pfam" id="PF16553">
    <property type="entry name" value="PUFD"/>
    <property type="match status" value="1"/>
</dbReference>
<feature type="compositionally biased region" description="Polar residues" evidence="3">
    <location>
        <begin position="599"/>
        <end position="609"/>
    </location>
</feature>
<evidence type="ECO:0000259" key="4">
    <source>
        <dbReference type="Pfam" id="PF16553"/>
    </source>
</evidence>